<sequence>MSRAFDEWDLAESLGHHAVDAPDDEGLLEGVHRRRRARARGRAGAAGGITVVVTAVAILFAQQYTADDWSGPNAETTASPGVFPTDRDGRRATVFPYRPGWIPEGFLLPYGIVVNAGLMRLGFASPPDPGAAEPRTIALDLYTSAPAVAPQGGTLRFRDTYGVFSAPSPLGGDYALSWQEDGYFFVLRARGFDPSEMMDFAEALRPGGGPGPGLRGSDCERGPELEYIPPDGTPFAAKDLDDGSHLTWRTIEAEPPALLRGTDDTVDLGEWKGSVGTRESTGDRVLSVDVGDGKYLVINGSADHTVPDDELAYQALKVNAGGLLC</sequence>
<accession>A0A841FAZ9</accession>
<dbReference type="RefSeq" id="WP_184787294.1">
    <property type="nucleotide sequence ID" value="NZ_BONT01000045.1"/>
</dbReference>
<dbReference type="AlphaFoldDB" id="A0A841FAZ9"/>
<dbReference type="EMBL" id="JACHGT010000004">
    <property type="protein sequence ID" value="MBB6034441.1"/>
    <property type="molecule type" value="Genomic_DNA"/>
</dbReference>
<protein>
    <submittedName>
        <fullName evidence="2">Uncharacterized protein</fullName>
    </submittedName>
</protein>
<comment type="caution">
    <text evidence="2">The sequence shown here is derived from an EMBL/GenBank/DDBJ whole genome shotgun (WGS) entry which is preliminary data.</text>
</comment>
<evidence type="ECO:0000313" key="3">
    <source>
        <dbReference type="Proteomes" id="UP000548476"/>
    </source>
</evidence>
<evidence type="ECO:0000256" key="1">
    <source>
        <dbReference type="SAM" id="Phobius"/>
    </source>
</evidence>
<reference evidence="2 3" key="1">
    <citation type="submission" date="2020-08" db="EMBL/GenBank/DDBJ databases">
        <title>Genomic Encyclopedia of Type Strains, Phase IV (KMG-IV): sequencing the most valuable type-strain genomes for metagenomic binning, comparative biology and taxonomic classification.</title>
        <authorList>
            <person name="Goeker M."/>
        </authorList>
    </citation>
    <scope>NUCLEOTIDE SEQUENCE [LARGE SCALE GENOMIC DNA]</scope>
    <source>
        <strain evidence="2 3">YIM 65646</strain>
    </source>
</reference>
<name>A0A841FAZ9_9ACTN</name>
<keyword evidence="1" id="KW-0812">Transmembrane</keyword>
<dbReference type="Proteomes" id="UP000548476">
    <property type="component" value="Unassembled WGS sequence"/>
</dbReference>
<keyword evidence="1" id="KW-0472">Membrane</keyword>
<organism evidence="2 3">
    <name type="scientific">Phytomonospora endophytica</name>
    <dbReference type="NCBI Taxonomy" id="714109"/>
    <lineage>
        <taxon>Bacteria</taxon>
        <taxon>Bacillati</taxon>
        <taxon>Actinomycetota</taxon>
        <taxon>Actinomycetes</taxon>
        <taxon>Micromonosporales</taxon>
        <taxon>Micromonosporaceae</taxon>
        <taxon>Phytomonospora</taxon>
    </lineage>
</organism>
<proteinExistence type="predicted"/>
<keyword evidence="3" id="KW-1185">Reference proteome</keyword>
<keyword evidence="1" id="KW-1133">Transmembrane helix</keyword>
<evidence type="ECO:0000313" key="2">
    <source>
        <dbReference type="EMBL" id="MBB6034441.1"/>
    </source>
</evidence>
<gene>
    <name evidence="2" type="ORF">HNR73_002291</name>
</gene>
<feature type="transmembrane region" description="Helical" evidence="1">
    <location>
        <begin position="43"/>
        <end position="61"/>
    </location>
</feature>